<accession>A0A7G5BTE8</accession>
<name>A0A7G5BTE8_9BACL</name>
<protein>
    <submittedName>
        <fullName evidence="1">ASCH domain-containing protein</fullName>
    </submittedName>
</protein>
<sequence length="152" mass="17607">MKAITIHQPWAMLIALREKHFETRGWPTKYRGSIVIHAGKQIDLQAMTVPEIKNTLIKHGITDWTKLPYGAIVAIANLSEVWKWDNTHGVLLRGKPLHGADDLNVRNIDEKEYVFGYYDDGRYAWELDDIQRLSVPVEAKGQQGLWNWTEER</sequence>
<dbReference type="Gene3D" id="2.30.130.30">
    <property type="entry name" value="Hypothetical protein"/>
    <property type="match status" value="1"/>
</dbReference>
<dbReference type="InterPro" id="IPR015947">
    <property type="entry name" value="PUA-like_sf"/>
</dbReference>
<keyword evidence="2" id="KW-1185">Reference proteome</keyword>
<dbReference type="RefSeq" id="WP_182301586.1">
    <property type="nucleotide sequence ID" value="NZ_CP041969.1"/>
</dbReference>
<dbReference type="EMBL" id="CP041969">
    <property type="protein sequence ID" value="QMV40232.1"/>
    <property type="molecule type" value="Genomic_DNA"/>
</dbReference>
<proteinExistence type="predicted"/>
<reference evidence="1 2" key="1">
    <citation type="submission" date="2019-07" db="EMBL/GenBank/DDBJ databases">
        <authorList>
            <person name="Kim J.K."/>
            <person name="Cheong H.-M."/>
            <person name="Choi Y."/>
            <person name="Hwang K.J."/>
            <person name="Lee S."/>
            <person name="Choi C."/>
        </authorList>
    </citation>
    <scope>NUCLEOTIDE SEQUENCE [LARGE SCALE GENOMIC DNA]</scope>
    <source>
        <strain evidence="1 2">KS 22</strain>
    </source>
</reference>
<dbReference type="Proteomes" id="UP000515679">
    <property type="component" value="Chromosome"/>
</dbReference>
<evidence type="ECO:0000313" key="1">
    <source>
        <dbReference type="EMBL" id="QMV40232.1"/>
    </source>
</evidence>
<dbReference type="SUPFAM" id="SSF88697">
    <property type="entry name" value="PUA domain-like"/>
    <property type="match status" value="1"/>
</dbReference>
<organism evidence="1 2">
    <name type="scientific">Cohnella cholangitidis</name>
    <dbReference type="NCBI Taxonomy" id="2598458"/>
    <lineage>
        <taxon>Bacteria</taxon>
        <taxon>Bacillati</taxon>
        <taxon>Bacillota</taxon>
        <taxon>Bacilli</taxon>
        <taxon>Bacillales</taxon>
        <taxon>Paenibacillaceae</taxon>
        <taxon>Cohnella</taxon>
    </lineage>
</organism>
<evidence type="ECO:0000313" key="2">
    <source>
        <dbReference type="Proteomes" id="UP000515679"/>
    </source>
</evidence>
<dbReference type="KEGG" id="cchl:FPL14_02720"/>
<gene>
    <name evidence="1" type="ORF">FPL14_02720</name>
</gene>
<dbReference type="AlphaFoldDB" id="A0A7G5BTE8"/>